<gene>
    <name evidence="5" type="ORF">LCGC14_2618840</name>
</gene>
<keyword evidence="3" id="KW-0233">DNA recombination</keyword>
<feature type="region of interest" description="Disordered" evidence="4">
    <location>
        <begin position="44"/>
        <end position="74"/>
    </location>
</feature>
<evidence type="ECO:0000313" key="5">
    <source>
        <dbReference type="EMBL" id="KKL04161.1"/>
    </source>
</evidence>
<proteinExistence type="predicted"/>
<feature type="compositionally biased region" description="Basic and acidic residues" evidence="4">
    <location>
        <begin position="44"/>
        <end position="55"/>
    </location>
</feature>
<dbReference type="PANTHER" id="PTHR33217:SF8">
    <property type="entry name" value="MUTATOR FAMILY TRANSPOSASE"/>
    <property type="match status" value="1"/>
</dbReference>
<evidence type="ECO:0000256" key="1">
    <source>
        <dbReference type="ARBA" id="ARBA00022578"/>
    </source>
</evidence>
<dbReference type="PROSITE" id="PS01007">
    <property type="entry name" value="TRANSPOSASE_MUTATOR"/>
    <property type="match status" value="1"/>
</dbReference>
<dbReference type="Pfam" id="PF00872">
    <property type="entry name" value="Transposase_mut"/>
    <property type="match status" value="1"/>
</dbReference>
<reference evidence="5" key="1">
    <citation type="journal article" date="2015" name="Nature">
        <title>Complex archaea that bridge the gap between prokaryotes and eukaryotes.</title>
        <authorList>
            <person name="Spang A."/>
            <person name="Saw J.H."/>
            <person name="Jorgensen S.L."/>
            <person name="Zaremba-Niedzwiedzka K."/>
            <person name="Martijn J."/>
            <person name="Lind A.E."/>
            <person name="van Eijk R."/>
            <person name="Schleper C."/>
            <person name="Guy L."/>
            <person name="Ettema T.J."/>
        </authorList>
    </citation>
    <scope>NUCLEOTIDE SEQUENCE</scope>
</reference>
<dbReference type="EMBL" id="LAZR01044640">
    <property type="protein sequence ID" value="KKL04161.1"/>
    <property type="molecule type" value="Genomic_DNA"/>
</dbReference>
<dbReference type="GO" id="GO:0006313">
    <property type="term" value="P:DNA transposition"/>
    <property type="evidence" value="ECO:0007669"/>
    <property type="project" value="InterPro"/>
</dbReference>
<dbReference type="GO" id="GO:0003677">
    <property type="term" value="F:DNA binding"/>
    <property type="evidence" value="ECO:0007669"/>
    <property type="project" value="UniProtKB-KW"/>
</dbReference>
<keyword evidence="2" id="KW-0238">DNA-binding</keyword>
<sequence length="257" mass="29949">MKKKLNIPKDFWKDFKDRKDFDEFFGELFQKGINQMLKGEMSDHLGYEKNSKDGDNSGNSRNGDYPKTLKPNLGDITVNVPRDRNGEFDPKAVPKHESRLSDEIAEVIIGLYSRGMSTTDLKARGVKDILIASTDNLTGFTESIKAVFPDTVTQICVVHQIRNSLRYVVWKEKKEFAADMKEIYNAATLEAAEMALDNFEKKWNHKYAYAVRSWRNNWEALTQFFDYPLEIRKIVYTTNIIERKWTMPIRNWGMILQ</sequence>
<evidence type="ECO:0008006" key="6">
    <source>
        <dbReference type="Google" id="ProtNLM"/>
    </source>
</evidence>
<protein>
    <recommendedName>
        <fullName evidence="6">Mutator family transposase</fullName>
    </recommendedName>
</protein>
<keyword evidence="1" id="KW-0815">Transposition</keyword>
<organism evidence="5">
    <name type="scientific">marine sediment metagenome</name>
    <dbReference type="NCBI Taxonomy" id="412755"/>
    <lineage>
        <taxon>unclassified sequences</taxon>
        <taxon>metagenomes</taxon>
        <taxon>ecological metagenomes</taxon>
    </lineage>
</organism>
<comment type="caution">
    <text evidence="5">The sequence shown here is derived from an EMBL/GenBank/DDBJ whole genome shotgun (WGS) entry which is preliminary data.</text>
</comment>
<name>A0A0F9CEN5_9ZZZZ</name>
<evidence type="ECO:0000256" key="2">
    <source>
        <dbReference type="ARBA" id="ARBA00023125"/>
    </source>
</evidence>
<dbReference type="GO" id="GO:0004803">
    <property type="term" value="F:transposase activity"/>
    <property type="evidence" value="ECO:0007669"/>
    <property type="project" value="InterPro"/>
</dbReference>
<dbReference type="InterPro" id="IPR001207">
    <property type="entry name" value="Transposase_mutator"/>
</dbReference>
<evidence type="ECO:0000256" key="4">
    <source>
        <dbReference type="SAM" id="MobiDB-lite"/>
    </source>
</evidence>
<evidence type="ECO:0000256" key="3">
    <source>
        <dbReference type="ARBA" id="ARBA00023172"/>
    </source>
</evidence>
<dbReference type="PANTHER" id="PTHR33217">
    <property type="entry name" value="TRANSPOSASE FOR INSERTION SEQUENCE ELEMENT IS1081"/>
    <property type="match status" value="1"/>
</dbReference>
<dbReference type="AlphaFoldDB" id="A0A0F9CEN5"/>
<accession>A0A0F9CEN5</accession>